<evidence type="ECO:0000313" key="3">
    <source>
        <dbReference type="EMBL" id="ETW81963.1"/>
    </source>
</evidence>
<feature type="signal peptide" evidence="1">
    <location>
        <begin position="1"/>
        <end position="18"/>
    </location>
</feature>
<reference evidence="2 4" key="1">
    <citation type="journal article" date="2012" name="New Phytol.">
        <title>Insight into trade-off between wood decay and parasitism from the genome of a fungal forest pathogen.</title>
        <authorList>
            <person name="Olson A."/>
            <person name="Aerts A."/>
            <person name="Asiegbu F."/>
            <person name="Belbahri L."/>
            <person name="Bouzid O."/>
            <person name="Broberg A."/>
            <person name="Canback B."/>
            <person name="Coutinho P.M."/>
            <person name="Cullen D."/>
            <person name="Dalman K."/>
            <person name="Deflorio G."/>
            <person name="van Diepen L.T."/>
            <person name="Dunand C."/>
            <person name="Duplessis S."/>
            <person name="Durling M."/>
            <person name="Gonthier P."/>
            <person name="Grimwood J."/>
            <person name="Fossdal C.G."/>
            <person name="Hansson D."/>
            <person name="Henrissat B."/>
            <person name="Hietala A."/>
            <person name="Himmelstrand K."/>
            <person name="Hoffmeister D."/>
            <person name="Hogberg N."/>
            <person name="James T.Y."/>
            <person name="Karlsson M."/>
            <person name="Kohler A."/>
            <person name="Kues U."/>
            <person name="Lee Y.H."/>
            <person name="Lin Y.C."/>
            <person name="Lind M."/>
            <person name="Lindquist E."/>
            <person name="Lombard V."/>
            <person name="Lucas S."/>
            <person name="Lunden K."/>
            <person name="Morin E."/>
            <person name="Murat C."/>
            <person name="Park J."/>
            <person name="Raffaello T."/>
            <person name="Rouze P."/>
            <person name="Salamov A."/>
            <person name="Schmutz J."/>
            <person name="Solheim H."/>
            <person name="Stahlberg J."/>
            <person name="Velez H."/>
            <person name="de Vries R.P."/>
            <person name="Wiebenga A."/>
            <person name="Woodward S."/>
            <person name="Yakovlev I."/>
            <person name="Garbelotto M."/>
            <person name="Martin F."/>
            <person name="Grigoriev I.V."/>
            <person name="Stenlid J."/>
        </authorList>
    </citation>
    <scope>NUCLEOTIDE SEQUENCE [LARGE SCALE GENOMIC DNA]</scope>
    <source>
        <strain evidence="2 4">TC 32-1</strain>
    </source>
</reference>
<proteinExistence type="predicted"/>
<dbReference type="HOGENOM" id="CLU_203563_0_0_1"/>
<evidence type="ECO:0000313" key="2">
    <source>
        <dbReference type="EMBL" id="ETW81921.1"/>
    </source>
</evidence>
<keyword evidence="4" id="KW-1185">Reference proteome</keyword>
<name>W4KA26_HETIT</name>
<dbReference type="GeneID" id="20670450"/>
<dbReference type="EMBL" id="KI925458">
    <property type="protein sequence ID" value="ETW81921.1"/>
    <property type="molecule type" value="Genomic_DNA"/>
</dbReference>
<dbReference type="KEGG" id="hir:HETIRDRAFT_317831"/>
<dbReference type="Proteomes" id="UP000030671">
    <property type="component" value="Unassembled WGS sequence"/>
</dbReference>
<dbReference type="KEGG" id="hir:HETIRDRAFT_318060"/>
<feature type="non-terminal residue" evidence="2">
    <location>
        <position position="1"/>
    </location>
</feature>
<sequence length="70" mass="7871">PALEVVLVLCSALRATSSVSSRRLEVFQVFMICPNLEGVSCAFEVVIPMFQRFDYSQEFPVVNVVISLCW</sequence>
<dbReference type="GeneID" id="20670470"/>
<gene>
    <name evidence="3" type="ORF">HETIRDRAFT_317831</name>
    <name evidence="2" type="ORF">HETIRDRAFT_318060</name>
</gene>
<evidence type="ECO:0000256" key="1">
    <source>
        <dbReference type="SAM" id="SignalP"/>
    </source>
</evidence>
<dbReference type="EMBL" id="KI925458">
    <property type="protein sequence ID" value="ETW81963.1"/>
    <property type="molecule type" value="Genomic_DNA"/>
</dbReference>
<dbReference type="RefSeq" id="XP_009546511.1">
    <property type="nucleotide sequence ID" value="XM_009548216.1"/>
</dbReference>
<evidence type="ECO:0000313" key="4">
    <source>
        <dbReference type="Proteomes" id="UP000030671"/>
    </source>
</evidence>
<feature type="chain" id="PRO_5007734867" evidence="1">
    <location>
        <begin position="19"/>
        <end position="70"/>
    </location>
</feature>
<accession>W4KA26</accession>
<organism evidence="2 4">
    <name type="scientific">Heterobasidion irregulare (strain TC 32-1)</name>
    <dbReference type="NCBI Taxonomy" id="747525"/>
    <lineage>
        <taxon>Eukaryota</taxon>
        <taxon>Fungi</taxon>
        <taxon>Dikarya</taxon>
        <taxon>Basidiomycota</taxon>
        <taxon>Agaricomycotina</taxon>
        <taxon>Agaricomycetes</taxon>
        <taxon>Russulales</taxon>
        <taxon>Bondarzewiaceae</taxon>
        <taxon>Heterobasidion</taxon>
        <taxon>Heterobasidion annosum species complex</taxon>
    </lineage>
</organism>
<protein>
    <submittedName>
        <fullName evidence="2">Uncharacterized protein</fullName>
    </submittedName>
</protein>
<dbReference type="AlphaFoldDB" id="W4KA26"/>
<dbReference type="RefSeq" id="XP_009546553.1">
    <property type="nucleotide sequence ID" value="XM_009548258.1"/>
</dbReference>
<keyword evidence="1" id="KW-0732">Signal</keyword>